<dbReference type="RefSeq" id="WP_138363650.1">
    <property type="nucleotide sequence ID" value="NZ_VCEJ01000002.1"/>
</dbReference>
<protein>
    <submittedName>
        <fullName evidence="3">Universal stress protein</fullName>
    </submittedName>
</protein>
<gene>
    <name evidence="3" type="ORF">FEN17_02050</name>
</gene>
<dbReference type="InterPro" id="IPR006016">
    <property type="entry name" value="UspA"/>
</dbReference>
<feature type="domain" description="UspA" evidence="2">
    <location>
        <begin position="1"/>
        <end position="148"/>
    </location>
</feature>
<dbReference type="Pfam" id="PF00582">
    <property type="entry name" value="Usp"/>
    <property type="match status" value="1"/>
</dbReference>
<dbReference type="CDD" id="cd00293">
    <property type="entry name" value="USP-like"/>
    <property type="match status" value="1"/>
</dbReference>
<dbReference type="Proteomes" id="UP000306402">
    <property type="component" value="Unassembled WGS sequence"/>
</dbReference>
<organism evidence="3 4">
    <name type="scientific">Dyadobacter luticola</name>
    <dbReference type="NCBI Taxonomy" id="1979387"/>
    <lineage>
        <taxon>Bacteria</taxon>
        <taxon>Pseudomonadati</taxon>
        <taxon>Bacteroidota</taxon>
        <taxon>Cytophagia</taxon>
        <taxon>Cytophagales</taxon>
        <taxon>Spirosomataceae</taxon>
        <taxon>Dyadobacter</taxon>
    </lineage>
</organism>
<evidence type="ECO:0000313" key="4">
    <source>
        <dbReference type="Proteomes" id="UP000306402"/>
    </source>
</evidence>
<comment type="similarity">
    <text evidence="1">Belongs to the universal stress protein A family.</text>
</comment>
<proteinExistence type="inferred from homology"/>
<dbReference type="EMBL" id="VCEJ01000002">
    <property type="protein sequence ID" value="TLV02440.1"/>
    <property type="molecule type" value="Genomic_DNA"/>
</dbReference>
<dbReference type="PANTHER" id="PTHR46268:SF6">
    <property type="entry name" value="UNIVERSAL STRESS PROTEIN UP12"/>
    <property type="match status" value="1"/>
</dbReference>
<dbReference type="OrthoDB" id="641005at2"/>
<name>A0A5R9L2F8_9BACT</name>
<dbReference type="Gene3D" id="3.40.50.12370">
    <property type="match status" value="1"/>
</dbReference>
<evidence type="ECO:0000313" key="3">
    <source>
        <dbReference type="EMBL" id="TLV02440.1"/>
    </source>
</evidence>
<dbReference type="PANTHER" id="PTHR46268">
    <property type="entry name" value="STRESS RESPONSE PROTEIN NHAX"/>
    <property type="match status" value="1"/>
</dbReference>
<keyword evidence="4" id="KW-1185">Reference proteome</keyword>
<evidence type="ECO:0000259" key="2">
    <source>
        <dbReference type="Pfam" id="PF00582"/>
    </source>
</evidence>
<dbReference type="SUPFAM" id="SSF52402">
    <property type="entry name" value="Adenine nucleotide alpha hydrolases-like"/>
    <property type="match status" value="2"/>
</dbReference>
<sequence>MKKIIAALDGLKYSESTVEFALQIARETQSHLVGVFIEDFSYHSYNIYEIAPRLEPWEQQLRKLNQEDVIKRAESVEKFTALCKKGELEFSIHHDRNFALPELLHETVYADLLVIGKNETLSPFPQVPPTGFLRDLLGDIQCPVLVVPENFELVDKTVLLYDGQPSSMFAIKMFSYLLPFMKMQPVEILSVKPQDENLHVPDNRLMKEFSRRHFNNASYHVLHGIPEEEIVKYLKVSEKPPLVVMGAYQRNLVSRWFRRSMADVLMEKLDNPLFIAHT</sequence>
<accession>A0A5R9L2F8</accession>
<evidence type="ECO:0000256" key="1">
    <source>
        <dbReference type="ARBA" id="ARBA00008791"/>
    </source>
</evidence>
<dbReference type="AlphaFoldDB" id="A0A5R9L2F8"/>
<comment type="caution">
    <text evidence="3">The sequence shown here is derived from an EMBL/GenBank/DDBJ whole genome shotgun (WGS) entry which is preliminary data.</text>
</comment>
<reference evidence="3 4" key="1">
    <citation type="submission" date="2019-05" db="EMBL/GenBank/DDBJ databases">
        <authorList>
            <person name="Qu J.-H."/>
        </authorList>
    </citation>
    <scope>NUCLEOTIDE SEQUENCE [LARGE SCALE GENOMIC DNA]</scope>
    <source>
        <strain evidence="3 4">T17</strain>
    </source>
</reference>